<keyword evidence="2 6" id="KW-0812">Transmembrane</keyword>
<comment type="similarity">
    <text evidence="5">Belongs to the bacteriophage holin family. Cp-1 holin subfamily.</text>
</comment>
<keyword evidence="3 6" id="KW-1133">Transmembrane helix</keyword>
<dbReference type="OrthoDB" id="88184at2"/>
<evidence type="ECO:0000256" key="6">
    <source>
        <dbReference type="SAM" id="Phobius"/>
    </source>
</evidence>
<dbReference type="AlphaFoldDB" id="E3E9D7"/>
<sequence>MSQIKMFGSTVWTAMVGASEKEAAAGGVTALTGLIVTFLGGWDKPLQVLLIAMLLDYVSGVIAALKNKKMDSDVMFWGGIRKVTVLMVVGLSAQMDDWLQPGAPLFRTAAIYFYAGREGLSLAENLGAIGIPLPFKLKSFLKQLNEKGDGQDGTTDAGTDTKKVS</sequence>
<gene>
    <name evidence="7" type="ORF">PPSC2_16160</name>
</gene>
<dbReference type="PATRIC" id="fig|886882.15.peg.3451"/>
<dbReference type="KEGG" id="ppm:PPSC2_16160"/>
<evidence type="ECO:0000256" key="1">
    <source>
        <dbReference type="ARBA" id="ARBA00004141"/>
    </source>
</evidence>
<evidence type="ECO:0000256" key="2">
    <source>
        <dbReference type="ARBA" id="ARBA00022692"/>
    </source>
</evidence>
<dbReference type="EMBL" id="CP002213">
    <property type="protein sequence ID" value="ADO57410.1"/>
    <property type="molecule type" value="Genomic_DNA"/>
</dbReference>
<proteinExistence type="inferred from homology"/>
<dbReference type="NCBIfam" id="TIGR01593">
    <property type="entry name" value="holin_tox_secr"/>
    <property type="match status" value="1"/>
</dbReference>
<dbReference type="RefSeq" id="WP_013371996.1">
    <property type="nucleotide sequence ID" value="NC_014622.2"/>
</dbReference>
<dbReference type="eggNOG" id="COG4824">
    <property type="taxonomic scope" value="Bacteria"/>
</dbReference>
<dbReference type="InterPro" id="IPR006480">
    <property type="entry name" value="Phage_holin_4_1"/>
</dbReference>
<evidence type="ECO:0000256" key="3">
    <source>
        <dbReference type="ARBA" id="ARBA00022989"/>
    </source>
</evidence>
<dbReference type="Proteomes" id="UP000006868">
    <property type="component" value="Chromosome"/>
</dbReference>
<evidence type="ECO:0000256" key="4">
    <source>
        <dbReference type="ARBA" id="ARBA00023136"/>
    </source>
</evidence>
<protein>
    <submittedName>
        <fullName evidence="7">Holin</fullName>
    </submittedName>
</protein>
<reference evidence="7 8" key="1">
    <citation type="journal article" date="2011" name="J. Bacteriol.">
        <title>Complete genome sequence of Paenibacillus polymyxa SC2, a strain of plant growth-promoting Rhizobacterium with broad-spectrum antimicrobial activity.</title>
        <authorList>
            <person name="Ma M."/>
            <person name="Wang C."/>
            <person name="Ding Y."/>
            <person name="Li L."/>
            <person name="Shen D."/>
            <person name="Jiang X."/>
            <person name="Guan D."/>
            <person name="Cao F."/>
            <person name="Chen H."/>
            <person name="Feng R."/>
            <person name="Wang X."/>
            <person name="Ge Y."/>
            <person name="Yao L."/>
            <person name="Bing X."/>
            <person name="Yang X."/>
            <person name="Li J."/>
            <person name="Du B."/>
        </authorList>
    </citation>
    <scope>NUCLEOTIDE SEQUENCE [LARGE SCALE GENOMIC DNA]</scope>
    <source>
        <strain evidence="7 8">SC2</strain>
    </source>
</reference>
<dbReference type="GO" id="GO:0016020">
    <property type="term" value="C:membrane"/>
    <property type="evidence" value="ECO:0007669"/>
    <property type="project" value="UniProtKB-SubCell"/>
</dbReference>
<feature type="transmembrane region" description="Helical" evidence="6">
    <location>
        <begin position="23"/>
        <end position="42"/>
    </location>
</feature>
<evidence type="ECO:0000313" key="8">
    <source>
        <dbReference type="Proteomes" id="UP000006868"/>
    </source>
</evidence>
<accession>E3E9D7</accession>
<name>E3E9D7_PAEPS</name>
<keyword evidence="4 6" id="KW-0472">Membrane</keyword>
<evidence type="ECO:0000313" key="7">
    <source>
        <dbReference type="EMBL" id="ADO57410.1"/>
    </source>
</evidence>
<organism evidence="7 8">
    <name type="scientific">Paenibacillus polymyxa (strain SC2)</name>
    <name type="common">Bacillus polymyxa</name>
    <dbReference type="NCBI Taxonomy" id="886882"/>
    <lineage>
        <taxon>Bacteria</taxon>
        <taxon>Bacillati</taxon>
        <taxon>Bacillota</taxon>
        <taxon>Bacilli</taxon>
        <taxon>Bacillales</taxon>
        <taxon>Paenibacillaceae</taxon>
        <taxon>Paenibacillus</taxon>
    </lineage>
</organism>
<dbReference type="HOGENOM" id="CLU_125939_0_1_9"/>
<comment type="subcellular location">
    <subcellularLocation>
        <location evidence="1">Membrane</location>
        <topology evidence="1">Multi-pass membrane protein</topology>
    </subcellularLocation>
</comment>
<feature type="transmembrane region" description="Helical" evidence="6">
    <location>
        <begin position="48"/>
        <end position="65"/>
    </location>
</feature>
<evidence type="ECO:0000256" key="5">
    <source>
        <dbReference type="ARBA" id="ARBA00023600"/>
    </source>
</evidence>
<dbReference type="Pfam" id="PF05105">
    <property type="entry name" value="Phage_holin_4_1"/>
    <property type="match status" value="1"/>
</dbReference>